<dbReference type="AlphaFoldDB" id="A0A843U1C3"/>
<dbReference type="GO" id="GO:0016491">
    <property type="term" value="F:oxidoreductase activity"/>
    <property type="evidence" value="ECO:0007669"/>
    <property type="project" value="UniProtKB-KW"/>
</dbReference>
<dbReference type="InterPro" id="IPR003819">
    <property type="entry name" value="TauD/TfdA-like"/>
</dbReference>
<dbReference type="Proteomes" id="UP000652761">
    <property type="component" value="Unassembled WGS sequence"/>
</dbReference>
<gene>
    <name evidence="3" type="ORF">Taro_007756</name>
</gene>
<dbReference type="FunFam" id="3.60.130.10:FF:000006">
    <property type="entry name" value="Clavaminate synthase-like protein At3g21360"/>
    <property type="match status" value="1"/>
</dbReference>
<evidence type="ECO:0000313" key="4">
    <source>
        <dbReference type="Proteomes" id="UP000652761"/>
    </source>
</evidence>
<keyword evidence="4" id="KW-1185">Reference proteome</keyword>
<reference evidence="3" key="1">
    <citation type="submission" date="2017-07" db="EMBL/GenBank/DDBJ databases">
        <title>Taro Niue Genome Assembly and Annotation.</title>
        <authorList>
            <person name="Atibalentja N."/>
            <person name="Keating K."/>
            <person name="Fields C.J."/>
        </authorList>
    </citation>
    <scope>NUCLEOTIDE SEQUENCE</scope>
    <source>
        <strain evidence="3">Niue_2</strain>
        <tissue evidence="3">Leaf</tissue>
    </source>
</reference>
<evidence type="ECO:0000256" key="1">
    <source>
        <dbReference type="ARBA" id="ARBA00023002"/>
    </source>
</evidence>
<dbReference type="EMBL" id="NMUH01000250">
    <property type="protein sequence ID" value="MQL75383.1"/>
    <property type="molecule type" value="Genomic_DNA"/>
</dbReference>
<dbReference type="InterPro" id="IPR042098">
    <property type="entry name" value="TauD-like_sf"/>
</dbReference>
<dbReference type="Gene3D" id="3.60.130.10">
    <property type="entry name" value="Clavaminate synthase-like"/>
    <property type="match status" value="1"/>
</dbReference>
<name>A0A843U1C3_COLES</name>
<dbReference type="PANTHER" id="PTHR10696">
    <property type="entry name" value="GAMMA-BUTYROBETAINE HYDROXYLASE-RELATED"/>
    <property type="match status" value="1"/>
</dbReference>
<dbReference type="PANTHER" id="PTHR10696:SF21">
    <property type="entry name" value="TAUD_TFDA-LIKE DOMAIN-CONTAINING PROTEIN"/>
    <property type="match status" value="1"/>
</dbReference>
<feature type="domain" description="TauD/TfdA-like" evidence="2">
    <location>
        <begin position="64"/>
        <end position="363"/>
    </location>
</feature>
<evidence type="ECO:0000313" key="3">
    <source>
        <dbReference type="EMBL" id="MQL75383.1"/>
    </source>
</evidence>
<accession>A0A843U1C3</accession>
<sequence length="368" mass="41070">WGRSAETSRIELFSLPPSPSHSREEERREGVAERWTMADAFVEARIPQQRSAGGLLFPAVLAPAAGVDLRRFAEAVRAQKPRVEALLRQSGAVLLRGFPVRTAADFDAAVEAFEYEELPYVGGAAPRTKVVGRVFTANESPPDQKIPFHHEMAQVKRSGSVFGEVPEFPSKLFFFCEEEPGSGGETPIVLSHRIYERMREKYPDFVDKLEKHGLIYTRVLGAGDDPSSPIGRGWQSTFLTKDRTIAEERASRLGMKLEWTDDGVKTIMGPIPAIKFDASRQCKIWFNSMVAAYTGWKDDRNDPTKAVTFGDGSPLPSDVIDDCLRILEEECVAIPWKQGDILLLDNLAVLHARRSFNPPRRILASLCK</sequence>
<feature type="non-terminal residue" evidence="3">
    <location>
        <position position="1"/>
    </location>
</feature>
<organism evidence="3 4">
    <name type="scientific">Colocasia esculenta</name>
    <name type="common">Wild taro</name>
    <name type="synonym">Arum esculentum</name>
    <dbReference type="NCBI Taxonomy" id="4460"/>
    <lineage>
        <taxon>Eukaryota</taxon>
        <taxon>Viridiplantae</taxon>
        <taxon>Streptophyta</taxon>
        <taxon>Embryophyta</taxon>
        <taxon>Tracheophyta</taxon>
        <taxon>Spermatophyta</taxon>
        <taxon>Magnoliopsida</taxon>
        <taxon>Liliopsida</taxon>
        <taxon>Araceae</taxon>
        <taxon>Aroideae</taxon>
        <taxon>Colocasieae</taxon>
        <taxon>Colocasia</taxon>
    </lineage>
</organism>
<proteinExistence type="predicted"/>
<dbReference type="InterPro" id="IPR050411">
    <property type="entry name" value="AlphaKG_dependent_hydroxylases"/>
</dbReference>
<keyword evidence="1" id="KW-0560">Oxidoreductase</keyword>
<evidence type="ECO:0000259" key="2">
    <source>
        <dbReference type="Pfam" id="PF02668"/>
    </source>
</evidence>
<dbReference type="OrthoDB" id="408743at2759"/>
<protein>
    <recommendedName>
        <fullName evidence="2">TauD/TfdA-like domain-containing protein</fullName>
    </recommendedName>
</protein>
<comment type="caution">
    <text evidence="3">The sequence shown here is derived from an EMBL/GenBank/DDBJ whole genome shotgun (WGS) entry which is preliminary data.</text>
</comment>
<dbReference type="Pfam" id="PF02668">
    <property type="entry name" value="TauD"/>
    <property type="match status" value="1"/>
</dbReference>
<dbReference type="SUPFAM" id="SSF51197">
    <property type="entry name" value="Clavaminate synthase-like"/>
    <property type="match status" value="1"/>
</dbReference>